<evidence type="ECO:0000313" key="2">
    <source>
        <dbReference type="EMBL" id="TNY30893.1"/>
    </source>
</evidence>
<dbReference type="Pfam" id="PF00561">
    <property type="entry name" value="Abhydrolase_1"/>
    <property type="match status" value="1"/>
</dbReference>
<dbReference type="RefSeq" id="WP_140197158.1">
    <property type="nucleotide sequence ID" value="NZ_CP065915.1"/>
</dbReference>
<comment type="caution">
    <text evidence="2">The sequence shown here is derived from an EMBL/GenBank/DDBJ whole genome shotgun (WGS) entry which is preliminary data.</text>
</comment>
<dbReference type="PANTHER" id="PTHR43798">
    <property type="entry name" value="MONOACYLGLYCEROL LIPASE"/>
    <property type="match status" value="1"/>
</dbReference>
<dbReference type="Proteomes" id="UP000314011">
    <property type="component" value="Unassembled WGS sequence"/>
</dbReference>
<organism evidence="2 3">
    <name type="scientific">Pelagovum pacificum</name>
    <dbReference type="NCBI Taxonomy" id="2588711"/>
    <lineage>
        <taxon>Bacteria</taxon>
        <taxon>Pseudomonadati</taxon>
        <taxon>Pseudomonadota</taxon>
        <taxon>Alphaproteobacteria</taxon>
        <taxon>Rhodobacterales</taxon>
        <taxon>Paracoccaceae</taxon>
        <taxon>Pelagovum</taxon>
    </lineage>
</organism>
<dbReference type="InterPro" id="IPR050266">
    <property type="entry name" value="AB_hydrolase_sf"/>
</dbReference>
<gene>
    <name evidence="2" type="ORF">FHY64_17455</name>
</gene>
<keyword evidence="2" id="KW-0378">Hydrolase</keyword>
<dbReference type="SUPFAM" id="SSF53474">
    <property type="entry name" value="alpha/beta-Hydrolases"/>
    <property type="match status" value="1"/>
</dbReference>
<dbReference type="EMBL" id="VFFF01000003">
    <property type="protein sequence ID" value="TNY30893.1"/>
    <property type="molecule type" value="Genomic_DNA"/>
</dbReference>
<dbReference type="AlphaFoldDB" id="A0A5C5G804"/>
<proteinExistence type="predicted"/>
<dbReference type="GO" id="GO:0016787">
    <property type="term" value="F:hydrolase activity"/>
    <property type="evidence" value="ECO:0007669"/>
    <property type="project" value="UniProtKB-KW"/>
</dbReference>
<name>A0A5C5G804_9RHOB</name>
<dbReference type="OrthoDB" id="5491135at2"/>
<dbReference type="Gene3D" id="3.40.50.1820">
    <property type="entry name" value="alpha/beta hydrolase"/>
    <property type="match status" value="1"/>
</dbReference>
<dbReference type="InterPro" id="IPR029058">
    <property type="entry name" value="AB_hydrolase_fold"/>
</dbReference>
<dbReference type="PRINTS" id="PR00111">
    <property type="entry name" value="ABHYDROLASE"/>
</dbReference>
<feature type="domain" description="AB hydrolase-1" evidence="1">
    <location>
        <begin position="55"/>
        <end position="216"/>
    </location>
</feature>
<evidence type="ECO:0000313" key="3">
    <source>
        <dbReference type="Proteomes" id="UP000314011"/>
    </source>
</evidence>
<keyword evidence="3" id="KW-1185">Reference proteome</keyword>
<dbReference type="InterPro" id="IPR000073">
    <property type="entry name" value="AB_hydrolase_1"/>
</dbReference>
<sequence>MKEPILFIPGFMTDERLFAAQVRAVASAHPVMTAPIAECERIESFASELLSVAPPKFALVGFGLGGTVALELLRRQPNRVTRIALIATAFQAETPQVAADREPQLIAAATGRFDEVLRQTVSEAGYGPGAGRVAVQSTVTRMGQELGKEVFRRHSRALQRRRDQQTTLKMIHQPTLVMGGRHDRLLPIKRLEVMAELIPSARLSVLEEAGHFPTLETPEAATDALADWLGAPAPR</sequence>
<dbReference type="PANTHER" id="PTHR43798:SF33">
    <property type="entry name" value="HYDROLASE, PUTATIVE (AFU_ORTHOLOGUE AFUA_2G14860)-RELATED"/>
    <property type="match status" value="1"/>
</dbReference>
<dbReference type="GO" id="GO:0016020">
    <property type="term" value="C:membrane"/>
    <property type="evidence" value="ECO:0007669"/>
    <property type="project" value="TreeGrafter"/>
</dbReference>
<evidence type="ECO:0000259" key="1">
    <source>
        <dbReference type="Pfam" id="PF00561"/>
    </source>
</evidence>
<accession>A0A5C5G804</accession>
<reference evidence="2 3" key="1">
    <citation type="submission" date="2019-06" db="EMBL/GenBank/DDBJ databases">
        <title>Genome of new Rhodobacteraceae sp. SM1903.</title>
        <authorList>
            <person name="Ren X."/>
        </authorList>
    </citation>
    <scope>NUCLEOTIDE SEQUENCE [LARGE SCALE GENOMIC DNA]</scope>
    <source>
        <strain evidence="2 3">SM1903</strain>
    </source>
</reference>
<protein>
    <submittedName>
        <fullName evidence="2">Alpha/beta hydrolase</fullName>
    </submittedName>
</protein>